<evidence type="ECO:0000256" key="8">
    <source>
        <dbReference type="ARBA" id="ARBA00023242"/>
    </source>
</evidence>
<feature type="domain" description="C2H2-type" evidence="11">
    <location>
        <begin position="209"/>
        <end position="236"/>
    </location>
</feature>
<feature type="domain" description="C2H2-type" evidence="11">
    <location>
        <begin position="63"/>
        <end position="92"/>
    </location>
</feature>
<keyword evidence="13" id="KW-1185">Reference proteome</keyword>
<keyword evidence="7" id="KW-0804">Transcription</keyword>
<organism evidence="12 13">
    <name type="scientific">Lasius platythorax</name>
    <dbReference type="NCBI Taxonomy" id="488582"/>
    <lineage>
        <taxon>Eukaryota</taxon>
        <taxon>Metazoa</taxon>
        <taxon>Ecdysozoa</taxon>
        <taxon>Arthropoda</taxon>
        <taxon>Hexapoda</taxon>
        <taxon>Insecta</taxon>
        <taxon>Pterygota</taxon>
        <taxon>Neoptera</taxon>
        <taxon>Endopterygota</taxon>
        <taxon>Hymenoptera</taxon>
        <taxon>Apocrita</taxon>
        <taxon>Aculeata</taxon>
        <taxon>Formicoidea</taxon>
        <taxon>Formicidae</taxon>
        <taxon>Formicinae</taxon>
        <taxon>Lasius</taxon>
        <taxon>Lasius</taxon>
    </lineage>
</organism>
<keyword evidence="5" id="KW-0862">Zinc</keyword>
<evidence type="ECO:0000256" key="6">
    <source>
        <dbReference type="ARBA" id="ARBA00023015"/>
    </source>
</evidence>
<evidence type="ECO:0000256" key="4">
    <source>
        <dbReference type="ARBA" id="ARBA00022771"/>
    </source>
</evidence>
<dbReference type="GO" id="GO:0001227">
    <property type="term" value="F:DNA-binding transcription repressor activity, RNA polymerase II-specific"/>
    <property type="evidence" value="ECO:0007669"/>
    <property type="project" value="TreeGrafter"/>
</dbReference>
<dbReference type="Pfam" id="PF00096">
    <property type="entry name" value="zf-C2H2"/>
    <property type="match status" value="5"/>
</dbReference>
<accession>A0AAV2P4I5</accession>
<feature type="domain" description="C2H2-type" evidence="11">
    <location>
        <begin position="33"/>
        <end position="62"/>
    </location>
</feature>
<feature type="domain" description="C2H2-type" evidence="11">
    <location>
        <begin position="151"/>
        <end position="178"/>
    </location>
</feature>
<evidence type="ECO:0000259" key="11">
    <source>
        <dbReference type="PROSITE" id="PS50157"/>
    </source>
</evidence>
<dbReference type="GO" id="GO:0008270">
    <property type="term" value="F:zinc ion binding"/>
    <property type="evidence" value="ECO:0007669"/>
    <property type="project" value="UniProtKB-KW"/>
</dbReference>
<dbReference type="GO" id="GO:0005654">
    <property type="term" value="C:nucleoplasm"/>
    <property type="evidence" value="ECO:0007669"/>
    <property type="project" value="TreeGrafter"/>
</dbReference>
<dbReference type="Proteomes" id="UP001497644">
    <property type="component" value="Chromosome 8"/>
</dbReference>
<feature type="domain" description="C2H2-type" evidence="11">
    <location>
        <begin position="94"/>
        <end position="122"/>
    </location>
</feature>
<dbReference type="GO" id="GO:0002682">
    <property type="term" value="P:regulation of immune system process"/>
    <property type="evidence" value="ECO:0007669"/>
    <property type="project" value="TreeGrafter"/>
</dbReference>
<dbReference type="PROSITE" id="PS00028">
    <property type="entry name" value="ZINC_FINGER_C2H2_1"/>
    <property type="match status" value="8"/>
</dbReference>
<feature type="domain" description="C2H2-type" evidence="11">
    <location>
        <begin position="123"/>
        <end position="150"/>
    </location>
</feature>
<evidence type="ECO:0000313" key="13">
    <source>
        <dbReference type="Proteomes" id="UP001497644"/>
    </source>
</evidence>
<evidence type="ECO:0000313" key="12">
    <source>
        <dbReference type="EMBL" id="CAL1687800.1"/>
    </source>
</evidence>
<evidence type="ECO:0000256" key="7">
    <source>
        <dbReference type="ARBA" id="ARBA00023163"/>
    </source>
</evidence>
<evidence type="ECO:0000256" key="3">
    <source>
        <dbReference type="ARBA" id="ARBA00022737"/>
    </source>
</evidence>
<dbReference type="PANTHER" id="PTHR24399:SF54">
    <property type="entry name" value="GASTRULA ZINC FINGER PROTEIN XLCGF26.1-LIKE-RELATED"/>
    <property type="match status" value="1"/>
</dbReference>
<feature type="domain" description="C2H2-type" evidence="11">
    <location>
        <begin position="238"/>
        <end position="268"/>
    </location>
</feature>
<comment type="subcellular location">
    <subcellularLocation>
        <location evidence="1">Nucleus</location>
    </subcellularLocation>
</comment>
<keyword evidence="2" id="KW-0479">Metal-binding</keyword>
<dbReference type="SMART" id="SM00355">
    <property type="entry name" value="ZnF_C2H2"/>
    <property type="match status" value="9"/>
</dbReference>
<dbReference type="SUPFAM" id="SSF57667">
    <property type="entry name" value="beta-beta-alpha zinc fingers"/>
    <property type="match status" value="5"/>
</dbReference>
<evidence type="ECO:0000256" key="1">
    <source>
        <dbReference type="ARBA" id="ARBA00004123"/>
    </source>
</evidence>
<evidence type="ECO:0000256" key="5">
    <source>
        <dbReference type="ARBA" id="ARBA00022833"/>
    </source>
</evidence>
<reference evidence="12" key="1">
    <citation type="submission" date="2024-04" db="EMBL/GenBank/DDBJ databases">
        <authorList>
            <consortium name="Molecular Ecology Group"/>
        </authorList>
    </citation>
    <scope>NUCLEOTIDE SEQUENCE</scope>
</reference>
<feature type="domain" description="C2H2-type" evidence="11">
    <location>
        <begin position="180"/>
        <end position="210"/>
    </location>
</feature>
<dbReference type="Gene3D" id="3.30.160.60">
    <property type="entry name" value="Classic Zinc Finger"/>
    <property type="match status" value="7"/>
</dbReference>
<dbReference type="PROSITE" id="PS50157">
    <property type="entry name" value="ZINC_FINGER_C2H2_2"/>
    <property type="match status" value="9"/>
</dbReference>
<keyword evidence="6" id="KW-0805">Transcription regulation</keyword>
<sequence length="352" mass="41598">MGYMRDQNSDSVASDLQNRHDINIESEQDKKKYKCTYAKCHAVFLRPSRLQRHIRSHTGEKPYKCEHPECTKSYTNSSHLKRHLETHNSVKKVYQCPQCSLSISYLHNLKRHYKQMHSKDKKVFCKECGESFSKKYQLAEHQTIHFGSITYKCDKCAKSFANVTKFKKHKKIHEKDPKRYPCPVSECSEVFDKWLLLCAHRRTKHVTNHKCNKCDKIFLSKSRLRIHSRTHSEIRLVVLCPYDNCHKPYFYKSNLEQHIRVKHLGEKFYCDICSAGLTTKKKLIEHIQLHELKKKRKSKKLEQKKKRKDAGIPKKSMLSGLIGVKLPYNLEKMVMKRETMITNDNNDSNDNI</sequence>
<feature type="region of interest" description="Disordered" evidence="10">
    <location>
        <begin position="1"/>
        <end position="23"/>
    </location>
</feature>
<name>A0AAV2P4I5_9HYME</name>
<dbReference type="GO" id="GO:0001817">
    <property type="term" value="P:regulation of cytokine production"/>
    <property type="evidence" value="ECO:0007669"/>
    <property type="project" value="TreeGrafter"/>
</dbReference>
<dbReference type="PANTHER" id="PTHR24399">
    <property type="entry name" value="ZINC FINGER AND BTB DOMAIN-CONTAINING"/>
    <property type="match status" value="1"/>
</dbReference>
<evidence type="ECO:0000256" key="9">
    <source>
        <dbReference type="PROSITE-ProRule" id="PRU00042"/>
    </source>
</evidence>
<proteinExistence type="predicted"/>
<dbReference type="InterPro" id="IPR013087">
    <property type="entry name" value="Znf_C2H2_type"/>
</dbReference>
<protein>
    <recommendedName>
        <fullName evidence="11">C2H2-type domain-containing protein</fullName>
    </recommendedName>
</protein>
<dbReference type="InterPro" id="IPR036236">
    <property type="entry name" value="Znf_C2H2_sf"/>
</dbReference>
<evidence type="ECO:0000256" key="10">
    <source>
        <dbReference type="SAM" id="MobiDB-lite"/>
    </source>
</evidence>
<dbReference type="EMBL" id="OZ034831">
    <property type="protein sequence ID" value="CAL1687800.1"/>
    <property type="molecule type" value="Genomic_DNA"/>
</dbReference>
<keyword evidence="8" id="KW-0539">Nucleus</keyword>
<dbReference type="GO" id="GO:0000978">
    <property type="term" value="F:RNA polymerase II cis-regulatory region sequence-specific DNA binding"/>
    <property type="evidence" value="ECO:0007669"/>
    <property type="project" value="TreeGrafter"/>
</dbReference>
<feature type="domain" description="C2H2-type" evidence="11">
    <location>
        <begin position="268"/>
        <end position="295"/>
    </location>
</feature>
<keyword evidence="4 9" id="KW-0863">Zinc-finger</keyword>
<keyword evidence="3" id="KW-0677">Repeat</keyword>
<evidence type="ECO:0000256" key="2">
    <source>
        <dbReference type="ARBA" id="ARBA00022723"/>
    </source>
</evidence>
<dbReference type="AlphaFoldDB" id="A0AAV2P4I5"/>
<dbReference type="FunFam" id="3.30.160.60:FF:002343">
    <property type="entry name" value="Zinc finger protein 33A"/>
    <property type="match status" value="1"/>
</dbReference>
<gene>
    <name evidence="12" type="ORF">LPLAT_LOCUS13004</name>
</gene>